<evidence type="ECO:0000313" key="3">
    <source>
        <dbReference type="EMBL" id="KAJ5522883.1"/>
    </source>
</evidence>
<dbReference type="EMBL" id="JAQIZZ010000012">
    <property type="protein sequence ID" value="KAJ5522854.1"/>
    <property type="molecule type" value="Genomic_DNA"/>
</dbReference>
<feature type="region of interest" description="Disordered" evidence="1">
    <location>
        <begin position="43"/>
        <end position="69"/>
    </location>
</feature>
<dbReference type="Proteomes" id="UP001220324">
    <property type="component" value="Unassembled WGS sequence"/>
</dbReference>
<organism evidence="3 5">
    <name type="scientific">Penicillium frequentans</name>
    <dbReference type="NCBI Taxonomy" id="3151616"/>
    <lineage>
        <taxon>Eukaryota</taxon>
        <taxon>Fungi</taxon>
        <taxon>Dikarya</taxon>
        <taxon>Ascomycota</taxon>
        <taxon>Pezizomycotina</taxon>
        <taxon>Eurotiomycetes</taxon>
        <taxon>Eurotiomycetidae</taxon>
        <taxon>Eurotiales</taxon>
        <taxon>Aspergillaceae</taxon>
        <taxon>Penicillium</taxon>
    </lineage>
</organism>
<dbReference type="AlphaFoldDB" id="A0AAD6G8V6"/>
<protein>
    <submittedName>
        <fullName evidence="3">Uncharacterized protein</fullName>
    </submittedName>
</protein>
<dbReference type="EMBL" id="JAQIZZ010000012">
    <property type="protein sequence ID" value="KAJ5522883.1"/>
    <property type="molecule type" value="Genomic_DNA"/>
</dbReference>
<reference evidence="3 5" key="1">
    <citation type="journal article" date="2023" name="IMA Fungus">
        <title>Comparative genomic study of the Penicillium genus elucidates a diverse pangenome and 15 lateral gene transfer events.</title>
        <authorList>
            <person name="Petersen C."/>
            <person name="Sorensen T."/>
            <person name="Nielsen M.R."/>
            <person name="Sondergaard T.E."/>
            <person name="Sorensen J.L."/>
            <person name="Fitzpatrick D.A."/>
            <person name="Frisvad J.C."/>
            <person name="Nielsen K.L."/>
        </authorList>
    </citation>
    <scope>NUCLEOTIDE SEQUENCE [LARGE SCALE GENOMIC DNA]</scope>
    <source>
        <strain evidence="3 5">IBT 35679</strain>
    </source>
</reference>
<name>A0AAD6G8V6_9EURO</name>
<comment type="caution">
    <text evidence="3">The sequence shown here is derived from an EMBL/GenBank/DDBJ whole genome shotgun (WGS) entry which is preliminary data.</text>
</comment>
<accession>A0AAD6G8V6</accession>
<evidence type="ECO:0000313" key="4">
    <source>
        <dbReference type="EMBL" id="KAJ5522950.1"/>
    </source>
</evidence>
<feature type="compositionally biased region" description="Basic and acidic residues" evidence="1">
    <location>
        <begin position="54"/>
        <end position="69"/>
    </location>
</feature>
<evidence type="ECO:0000313" key="2">
    <source>
        <dbReference type="EMBL" id="KAJ5522854.1"/>
    </source>
</evidence>
<evidence type="ECO:0000256" key="1">
    <source>
        <dbReference type="SAM" id="MobiDB-lite"/>
    </source>
</evidence>
<proteinExistence type="predicted"/>
<reference evidence="3" key="2">
    <citation type="submission" date="2023-01" db="EMBL/GenBank/DDBJ databases">
        <authorList>
            <person name="Petersen C."/>
        </authorList>
    </citation>
    <scope>NUCLEOTIDE SEQUENCE</scope>
    <source>
        <strain evidence="3">IBT 35679</strain>
    </source>
</reference>
<keyword evidence="5" id="KW-1185">Reference proteome</keyword>
<evidence type="ECO:0000313" key="5">
    <source>
        <dbReference type="Proteomes" id="UP001220324"/>
    </source>
</evidence>
<sequence>MFSMHEPNFVLITVDADMRLDILVAVQGEAVLWSRGEVANPPSVTLADDNDVLEQSRNRAEPGCVRESE</sequence>
<dbReference type="EMBL" id="JAQIZZ010000011">
    <property type="protein sequence ID" value="KAJ5522950.1"/>
    <property type="molecule type" value="Genomic_DNA"/>
</dbReference>
<gene>
    <name evidence="4" type="ORF">N7494_013264</name>
    <name evidence="2" type="ORF">N7494_013284</name>
    <name evidence="3" type="ORF">N7494_013313</name>
</gene>